<dbReference type="InterPro" id="IPR008995">
    <property type="entry name" value="Mo/tungstate-bd_C_term_dom"/>
</dbReference>
<dbReference type="InterPro" id="IPR003439">
    <property type="entry name" value="ABC_transporter-like_ATP-bd"/>
</dbReference>
<dbReference type="Pfam" id="PF08402">
    <property type="entry name" value="TOBE_2"/>
    <property type="match status" value="1"/>
</dbReference>
<accession>A0A1W2G9X0</accession>
<dbReference type="AlphaFoldDB" id="A0A1W2G9X0"/>
<keyword evidence="2" id="KW-0547">Nucleotide-binding</keyword>
<dbReference type="Proteomes" id="UP000192472">
    <property type="component" value="Unassembled WGS sequence"/>
</dbReference>
<gene>
    <name evidence="5" type="ORF">SAMN04488029_1523</name>
</gene>
<dbReference type="PANTHER" id="PTHR42781:SF9">
    <property type="entry name" value="AMINO ACID ABC TRANSPORTER, ATP-BINDING PROTEIN-RELATED"/>
    <property type="match status" value="1"/>
</dbReference>
<dbReference type="SUPFAM" id="SSF52540">
    <property type="entry name" value="P-loop containing nucleoside triphosphate hydrolases"/>
    <property type="match status" value="1"/>
</dbReference>
<evidence type="ECO:0000313" key="6">
    <source>
        <dbReference type="Proteomes" id="UP000192472"/>
    </source>
</evidence>
<dbReference type="PANTHER" id="PTHR42781">
    <property type="entry name" value="SPERMIDINE/PUTRESCINE IMPORT ATP-BINDING PROTEIN POTA"/>
    <property type="match status" value="1"/>
</dbReference>
<dbReference type="GO" id="GO:0022857">
    <property type="term" value="F:transmembrane transporter activity"/>
    <property type="evidence" value="ECO:0007669"/>
    <property type="project" value="InterPro"/>
</dbReference>
<evidence type="ECO:0000259" key="4">
    <source>
        <dbReference type="PROSITE" id="PS50893"/>
    </source>
</evidence>
<dbReference type="SMART" id="SM00382">
    <property type="entry name" value="AAA"/>
    <property type="match status" value="1"/>
</dbReference>
<dbReference type="RefSeq" id="WP_084371832.1">
    <property type="nucleotide sequence ID" value="NZ_FWYF01000001.1"/>
</dbReference>
<keyword evidence="6" id="KW-1185">Reference proteome</keyword>
<reference evidence="5 6" key="1">
    <citation type="submission" date="2017-04" db="EMBL/GenBank/DDBJ databases">
        <authorList>
            <person name="Afonso C.L."/>
            <person name="Miller P.J."/>
            <person name="Scott M.A."/>
            <person name="Spackman E."/>
            <person name="Goraichik I."/>
            <person name="Dimitrov K.M."/>
            <person name="Suarez D.L."/>
            <person name="Swayne D.E."/>
        </authorList>
    </citation>
    <scope>NUCLEOTIDE SEQUENCE [LARGE SCALE GENOMIC DNA]</scope>
    <source>
        <strain evidence="5 6">DSM 26133</strain>
    </source>
</reference>
<name>A0A1W2G9X0_REIFA</name>
<dbReference type="InterPro" id="IPR027417">
    <property type="entry name" value="P-loop_NTPase"/>
</dbReference>
<dbReference type="PROSITE" id="PS00211">
    <property type="entry name" value="ABC_TRANSPORTER_1"/>
    <property type="match status" value="1"/>
</dbReference>
<proteinExistence type="predicted"/>
<dbReference type="GO" id="GO:0016887">
    <property type="term" value="F:ATP hydrolysis activity"/>
    <property type="evidence" value="ECO:0007669"/>
    <property type="project" value="InterPro"/>
</dbReference>
<dbReference type="PROSITE" id="PS50893">
    <property type="entry name" value="ABC_TRANSPORTER_2"/>
    <property type="match status" value="1"/>
</dbReference>
<evidence type="ECO:0000256" key="1">
    <source>
        <dbReference type="ARBA" id="ARBA00022448"/>
    </source>
</evidence>
<dbReference type="InterPro" id="IPR003593">
    <property type="entry name" value="AAA+_ATPase"/>
</dbReference>
<keyword evidence="1" id="KW-0813">Transport</keyword>
<evidence type="ECO:0000313" key="5">
    <source>
        <dbReference type="EMBL" id="SMD33158.1"/>
    </source>
</evidence>
<dbReference type="InterPro" id="IPR013611">
    <property type="entry name" value="Transp-assoc_OB_typ2"/>
</dbReference>
<protein>
    <submittedName>
        <fullName evidence="5">ABC-type Fe3+/spermidine/putrescine transport systems, ATPase components</fullName>
    </submittedName>
</protein>
<dbReference type="InterPro" id="IPR050093">
    <property type="entry name" value="ABC_SmlMolc_Importer"/>
</dbReference>
<keyword evidence="3" id="KW-0067">ATP-binding</keyword>
<dbReference type="OrthoDB" id="9802264at2"/>
<dbReference type="EMBL" id="FWYF01000001">
    <property type="protein sequence ID" value="SMD33158.1"/>
    <property type="molecule type" value="Genomic_DNA"/>
</dbReference>
<dbReference type="GO" id="GO:0043190">
    <property type="term" value="C:ATP-binding cassette (ABC) transporter complex"/>
    <property type="evidence" value="ECO:0007669"/>
    <property type="project" value="InterPro"/>
</dbReference>
<organism evidence="5 6">
    <name type="scientific">Reichenbachiella faecimaris</name>
    <dbReference type="NCBI Taxonomy" id="692418"/>
    <lineage>
        <taxon>Bacteria</taxon>
        <taxon>Pseudomonadati</taxon>
        <taxon>Bacteroidota</taxon>
        <taxon>Cytophagia</taxon>
        <taxon>Cytophagales</taxon>
        <taxon>Reichenbachiellaceae</taxon>
        <taxon>Reichenbachiella</taxon>
    </lineage>
</organism>
<sequence>MIKLSKISKTYDNGVEALSQVSFEIKSAEVTYILGESGSGKSTLLKIIAGLEDAIDGSVFVDEEEITGPSHHLVPGYDHLAYVPQDFKLQQFWTVKDNIGKKISHYPYEDKEARIKMLLQLCKLEDYADRYPRELSGGQQQRIAMAAAVADEPDVVLLDEPFSNLDLPMKAEVRKEIIGMLRTLGITVLLVSHDPAEALAVADQIIILNQGKLEQQGNPVNVYRNPKSLYAAKFLGPINEMTFEKKKVFIRPEHLIIDPKGKFKATVEECIFMGMHYHTYLLVEQNPNPILCYTKVELKKSTTVQFSIK</sequence>
<feature type="domain" description="ABC transporter" evidence="4">
    <location>
        <begin position="2"/>
        <end position="235"/>
    </location>
</feature>
<evidence type="ECO:0000256" key="3">
    <source>
        <dbReference type="ARBA" id="ARBA00022840"/>
    </source>
</evidence>
<dbReference type="InterPro" id="IPR017871">
    <property type="entry name" value="ABC_transporter-like_CS"/>
</dbReference>
<dbReference type="STRING" id="692418.SAMN04488029_1523"/>
<evidence type="ECO:0000256" key="2">
    <source>
        <dbReference type="ARBA" id="ARBA00022741"/>
    </source>
</evidence>
<dbReference type="GO" id="GO:0005524">
    <property type="term" value="F:ATP binding"/>
    <property type="evidence" value="ECO:0007669"/>
    <property type="project" value="UniProtKB-KW"/>
</dbReference>
<dbReference type="SUPFAM" id="SSF50331">
    <property type="entry name" value="MOP-like"/>
    <property type="match status" value="1"/>
</dbReference>
<dbReference type="Pfam" id="PF00005">
    <property type="entry name" value="ABC_tran"/>
    <property type="match status" value="1"/>
</dbReference>
<dbReference type="Gene3D" id="3.40.50.300">
    <property type="entry name" value="P-loop containing nucleotide triphosphate hydrolases"/>
    <property type="match status" value="1"/>
</dbReference>